<evidence type="ECO:0000313" key="2">
    <source>
        <dbReference type="EMBL" id="GGP09374.1"/>
    </source>
</evidence>
<feature type="region of interest" description="Disordered" evidence="1">
    <location>
        <begin position="61"/>
        <end position="122"/>
    </location>
</feature>
<accession>A0A918A6G9</accession>
<sequence length="122" mass="12556">MVGLMATWGTSRSSAAFPAVVVLLLLALVMAASAPTWASGSAERSGITDVMTPGSEVSALSTLPLQPFRGPEHLPRLGLPRHEAQPASVRPALAWSEADSASIRGPQQPGHRAAGSRSPPAL</sequence>
<reference evidence="2" key="2">
    <citation type="submission" date="2020-09" db="EMBL/GenBank/DDBJ databases">
        <authorList>
            <person name="Sun Q."/>
            <person name="Zhou Y."/>
        </authorList>
    </citation>
    <scope>NUCLEOTIDE SEQUENCE</scope>
    <source>
        <strain evidence="2">CGMCC 4.7430</strain>
    </source>
</reference>
<name>A0A918A6G9_9ACTN</name>
<reference evidence="2" key="1">
    <citation type="journal article" date="2014" name="Int. J. Syst. Evol. Microbiol.">
        <title>Complete genome sequence of Corynebacterium casei LMG S-19264T (=DSM 44701T), isolated from a smear-ripened cheese.</title>
        <authorList>
            <consortium name="US DOE Joint Genome Institute (JGI-PGF)"/>
            <person name="Walter F."/>
            <person name="Albersmeier A."/>
            <person name="Kalinowski J."/>
            <person name="Ruckert C."/>
        </authorList>
    </citation>
    <scope>NUCLEOTIDE SEQUENCE</scope>
    <source>
        <strain evidence="2">CGMCC 4.7430</strain>
    </source>
</reference>
<protein>
    <submittedName>
        <fullName evidence="2">Uncharacterized protein</fullName>
    </submittedName>
</protein>
<keyword evidence="3" id="KW-1185">Reference proteome</keyword>
<dbReference type="Proteomes" id="UP000660745">
    <property type="component" value="Unassembled WGS sequence"/>
</dbReference>
<proteinExistence type="predicted"/>
<evidence type="ECO:0000313" key="3">
    <source>
        <dbReference type="Proteomes" id="UP000660745"/>
    </source>
</evidence>
<dbReference type="AlphaFoldDB" id="A0A918A6G9"/>
<gene>
    <name evidence="2" type="ORF">GCM10012278_44810</name>
</gene>
<comment type="caution">
    <text evidence="2">The sequence shown here is derived from an EMBL/GenBank/DDBJ whole genome shotgun (WGS) entry which is preliminary data.</text>
</comment>
<dbReference type="EMBL" id="BMNK01000007">
    <property type="protein sequence ID" value="GGP09374.1"/>
    <property type="molecule type" value="Genomic_DNA"/>
</dbReference>
<feature type="compositionally biased region" description="Basic and acidic residues" evidence="1">
    <location>
        <begin position="70"/>
        <end position="84"/>
    </location>
</feature>
<evidence type="ECO:0000256" key="1">
    <source>
        <dbReference type="SAM" id="MobiDB-lite"/>
    </source>
</evidence>
<organism evidence="2 3">
    <name type="scientific">Nonomuraea glycinis</name>
    <dbReference type="NCBI Taxonomy" id="2047744"/>
    <lineage>
        <taxon>Bacteria</taxon>
        <taxon>Bacillati</taxon>
        <taxon>Actinomycetota</taxon>
        <taxon>Actinomycetes</taxon>
        <taxon>Streptosporangiales</taxon>
        <taxon>Streptosporangiaceae</taxon>
        <taxon>Nonomuraea</taxon>
    </lineage>
</organism>